<keyword evidence="1" id="KW-0472">Membrane</keyword>
<keyword evidence="1" id="KW-0812">Transmembrane</keyword>
<keyword evidence="4" id="KW-1185">Reference proteome</keyword>
<dbReference type="InterPro" id="IPR058581">
    <property type="entry name" value="TM_HPP"/>
</dbReference>
<accession>A0A419T9M4</accession>
<proteinExistence type="predicted"/>
<feature type="transmembrane region" description="Helical" evidence="1">
    <location>
        <begin position="9"/>
        <end position="28"/>
    </location>
</feature>
<evidence type="ECO:0000313" key="3">
    <source>
        <dbReference type="EMBL" id="RKD34157.1"/>
    </source>
</evidence>
<evidence type="ECO:0000259" key="2">
    <source>
        <dbReference type="Pfam" id="PF04982"/>
    </source>
</evidence>
<feature type="domain" description="HPP transmembrane region" evidence="2">
    <location>
        <begin position="13"/>
        <end position="67"/>
    </location>
</feature>
<evidence type="ECO:0000256" key="1">
    <source>
        <dbReference type="SAM" id="Phobius"/>
    </source>
</evidence>
<dbReference type="Proteomes" id="UP000284177">
    <property type="component" value="Unassembled WGS sequence"/>
</dbReference>
<dbReference type="Pfam" id="PF04982">
    <property type="entry name" value="TM_HPP"/>
    <property type="match status" value="1"/>
</dbReference>
<reference evidence="3 4" key="1">
    <citation type="submission" date="2016-08" db="EMBL/GenBank/DDBJ databases">
        <title>Novel Firmicutes and Novel Genomes.</title>
        <authorList>
            <person name="Poppleton D.I."/>
            <person name="Gribaldo S."/>
        </authorList>
    </citation>
    <scope>NUCLEOTIDE SEQUENCE [LARGE SCALE GENOMIC DNA]</scope>
    <source>
        <strain evidence="3 4">CTT3</strain>
    </source>
</reference>
<name>A0A419T9M4_9FIRM</name>
<keyword evidence="1" id="KW-1133">Transmembrane helix</keyword>
<dbReference type="EMBL" id="MCIB01000002">
    <property type="protein sequence ID" value="RKD34157.1"/>
    <property type="molecule type" value="Genomic_DNA"/>
</dbReference>
<sequence length="80" mass="9041">MLKDMSIRVIYIFLGSIAVGITILLMTITNTEHPPAVGMSLGLVLSKWSYITIMTILFCVVFMWLVKILLVKKDLLIDLK</sequence>
<comment type="caution">
    <text evidence="3">The sequence shown here is derived from an EMBL/GenBank/DDBJ whole genome shotgun (WGS) entry which is preliminary data.</text>
</comment>
<protein>
    <recommendedName>
        <fullName evidence="2">HPP transmembrane region domain-containing protein</fullName>
    </recommendedName>
</protein>
<feature type="transmembrane region" description="Helical" evidence="1">
    <location>
        <begin position="48"/>
        <end position="70"/>
    </location>
</feature>
<evidence type="ECO:0000313" key="4">
    <source>
        <dbReference type="Proteomes" id="UP000284177"/>
    </source>
</evidence>
<gene>
    <name evidence="3" type="ORF">BET03_07655</name>
</gene>
<organism evidence="3 4">
    <name type="scientific">Thermohalobacter berrensis</name>
    <dbReference type="NCBI Taxonomy" id="99594"/>
    <lineage>
        <taxon>Bacteria</taxon>
        <taxon>Bacillati</taxon>
        <taxon>Bacillota</taxon>
        <taxon>Tissierellia</taxon>
        <taxon>Tissierellales</taxon>
        <taxon>Thermohalobacteraceae</taxon>
        <taxon>Thermohalobacter</taxon>
    </lineage>
</organism>
<dbReference type="AlphaFoldDB" id="A0A419T9M4"/>